<evidence type="ECO:0000256" key="4">
    <source>
        <dbReference type="PIRNR" id="PIRNR006078"/>
    </source>
</evidence>
<reference evidence="6" key="1">
    <citation type="submission" date="2016-11" db="EMBL/GenBank/DDBJ databases">
        <authorList>
            <person name="Varghese N."/>
            <person name="Submissions S."/>
        </authorList>
    </citation>
    <scope>NUCLEOTIDE SEQUENCE [LARGE SCALE GENOMIC DNA]</scope>
    <source>
        <strain evidence="6">USBA-503</strain>
    </source>
</reference>
<dbReference type="Pfam" id="PF02595">
    <property type="entry name" value="Gly_kinase"/>
    <property type="match status" value="1"/>
</dbReference>
<evidence type="ECO:0000256" key="2">
    <source>
        <dbReference type="ARBA" id="ARBA00022679"/>
    </source>
</evidence>
<dbReference type="InterPro" id="IPR004381">
    <property type="entry name" value="Glycerate_kinase"/>
</dbReference>
<dbReference type="STRING" id="1830138.SAMN05443507_101159"/>
<name>A0A1M6K6M2_9BACL</name>
<dbReference type="GO" id="GO:0008887">
    <property type="term" value="F:glycerate kinase activity"/>
    <property type="evidence" value="ECO:0007669"/>
    <property type="project" value="UniProtKB-UniRule"/>
</dbReference>
<keyword evidence="6" id="KW-1185">Reference proteome</keyword>
<dbReference type="SUPFAM" id="SSF110738">
    <property type="entry name" value="Glycerate kinase I"/>
    <property type="match status" value="1"/>
</dbReference>
<dbReference type="NCBIfam" id="TIGR00045">
    <property type="entry name" value="glycerate kinase"/>
    <property type="match status" value="1"/>
</dbReference>
<dbReference type="InterPro" id="IPR018197">
    <property type="entry name" value="Glycerate_kinase_RE-like"/>
</dbReference>
<dbReference type="RefSeq" id="WP_072872657.1">
    <property type="nucleotide sequence ID" value="NZ_FRAF01000001.1"/>
</dbReference>
<dbReference type="PANTHER" id="PTHR21599:SF0">
    <property type="entry name" value="GLYCERATE KINASE"/>
    <property type="match status" value="1"/>
</dbReference>
<sequence>MRVLVAPDSYKGTLSAVTAAELMAKALKRVQKTMEVDLAPMADGGEGTLEVLQKKLHAQVIRIHAMDAFGEPHSSYYLIQDHTAYIELANICGYVPLKGSEKSKLERALQANTYGLGQVILDALMRGITEIVLALGGSASTDGGYGLLAALGAQYLDDTDDRLSGKDARELERVRTISLQGVHPAVYHVNFTVLADVQNPLTGINGSATVYGPQKGLTSPEAIQKRDMELSRFASLLENSLHISPLAQEPGMGAAGGAALPLFAFGKATRVAGANYVAEKLEIPDRIMNADFVITGEGQVDASTREGKVPAYMGQLASQMNKSCAVVAGRFGEGHERLFECGVSYMVEAAPTHSEDDSPALRLQQAVIQVAQEMIRELEHSQRTKKGDLTHE</sequence>
<gene>
    <name evidence="5" type="ORF">SAMN05443507_101159</name>
</gene>
<organism evidence="5 6">
    <name type="scientific">Alicyclobacillus tolerans</name>
    <dbReference type="NCBI Taxonomy" id="90970"/>
    <lineage>
        <taxon>Bacteria</taxon>
        <taxon>Bacillati</taxon>
        <taxon>Bacillota</taxon>
        <taxon>Bacilli</taxon>
        <taxon>Bacillales</taxon>
        <taxon>Alicyclobacillaceae</taxon>
        <taxon>Alicyclobacillus</taxon>
    </lineage>
</organism>
<evidence type="ECO:0000256" key="1">
    <source>
        <dbReference type="ARBA" id="ARBA00006284"/>
    </source>
</evidence>
<proteinExistence type="inferred from homology"/>
<dbReference type="InterPro" id="IPR036129">
    <property type="entry name" value="Glycerate_kinase_sf"/>
</dbReference>
<dbReference type="PIRSF" id="PIRSF006078">
    <property type="entry name" value="GlxK"/>
    <property type="match status" value="1"/>
</dbReference>
<keyword evidence="3 4" id="KW-0418">Kinase</keyword>
<comment type="similarity">
    <text evidence="1 4">Belongs to the glycerate kinase type-1 family.</text>
</comment>
<dbReference type="EMBL" id="FRAF01000001">
    <property type="protein sequence ID" value="SHJ54483.1"/>
    <property type="molecule type" value="Genomic_DNA"/>
</dbReference>
<protein>
    <submittedName>
        <fullName evidence="5">Glycerate kinase</fullName>
    </submittedName>
</protein>
<evidence type="ECO:0000256" key="3">
    <source>
        <dbReference type="ARBA" id="ARBA00022777"/>
    </source>
</evidence>
<dbReference type="GO" id="GO:0031388">
    <property type="term" value="P:organic acid phosphorylation"/>
    <property type="evidence" value="ECO:0007669"/>
    <property type="project" value="UniProtKB-UniRule"/>
</dbReference>
<keyword evidence="2 4" id="KW-0808">Transferase</keyword>
<dbReference type="Gene3D" id="3.40.50.10350">
    <property type="entry name" value="Glycerate kinase, domain 1"/>
    <property type="match status" value="1"/>
</dbReference>
<dbReference type="InterPro" id="IPR018193">
    <property type="entry name" value="Glyc_kinase_flavodox-like_fold"/>
</dbReference>
<evidence type="ECO:0000313" key="6">
    <source>
        <dbReference type="Proteomes" id="UP000184016"/>
    </source>
</evidence>
<dbReference type="AlphaFoldDB" id="A0A1M6K6M2"/>
<dbReference type="Gene3D" id="3.90.1510.10">
    <property type="entry name" value="Glycerate kinase, domain 2"/>
    <property type="match status" value="1"/>
</dbReference>
<dbReference type="OrthoDB" id="9774290at2"/>
<dbReference type="Proteomes" id="UP000184016">
    <property type="component" value="Unassembled WGS sequence"/>
</dbReference>
<accession>A0A1M6K6M2</accession>
<dbReference type="PANTHER" id="PTHR21599">
    <property type="entry name" value="GLYCERATE KINASE"/>
    <property type="match status" value="1"/>
</dbReference>
<evidence type="ECO:0000313" key="5">
    <source>
        <dbReference type="EMBL" id="SHJ54483.1"/>
    </source>
</evidence>